<gene>
    <name evidence="2" type="ORF">APHIGO_LOCUS7374</name>
</gene>
<dbReference type="EMBL" id="OU899035">
    <property type="protein sequence ID" value="CAH1726490.1"/>
    <property type="molecule type" value="Genomic_DNA"/>
</dbReference>
<sequence length="132" mass="14875">MRSMKSSHTWRSSRAISGSFSILPFAMFRILVAIQLSFVVKYLIVLVAAIGAIVAYRCRSKQKVKRNIYGKAVYILIFASVAYLDSRGKELSNSKVYDSISSSVCGHKFYNILIYGFKSKISIIRGVFREVS</sequence>
<evidence type="ECO:0000313" key="2">
    <source>
        <dbReference type="EMBL" id="CAH1726490.1"/>
    </source>
</evidence>
<dbReference type="AlphaFoldDB" id="A0A9P0NJZ9"/>
<keyword evidence="3" id="KW-1185">Reference proteome</keyword>
<proteinExistence type="predicted"/>
<protein>
    <submittedName>
        <fullName evidence="2">Uncharacterized protein</fullName>
    </submittedName>
</protein>
<dbReference type="Proteomes" id="UP001154329">
    <property type="component" value="Chromosome 2"/>
</dbReference>
<keyword evidence="1" id="KW-0812">Transmembrane</keyword>
<feature type="transmembrane region" description="Helical" evidence="1">
    <location>
        <begin position="38"/>
        <end position="56"/>
    </location>
</feature>
<accession>A0A9P0NJZ9</accession>
<evidence type="ECO:0000256" key="1">
    <source>
        <dbReference type="SAM" id="Phobius"/>
    </source>
</evidence>
<reference evidence="2" key="2">
    <citation type="submission" date="2022-10" db="EMBL/GenBank/DDBJ databases">
        <authorList>
            <consortium name="ENA_rothamsted_submissions"/>
            <consortium name="culmorum"/>
            <person name="King R."/>
        </authorList>
    </citation>
    <scope>NUCLEOTIDE SEQUENCE</scope>
</reference>
<name>A0A9P0NJZ9_APHGO</name>
<reference evidence="2" key="1">
    <citation type="submission" date="2022-02" db="EMBL/GenBank/DDBJ databases">
        <authorList>
            <person name="King R."/>
        </authorList>
    </citation>
    <scope>NUCLEOTIDE SEQUENCE</scope>
</reference>
<keyword evidence="1" id="KW-0472">Membrane</keyword>
<keyword evidence="1" id="KW-1133">Transmembrane helix</keyword>
<organism evidence="2 3">
    <name type="scientific">Aphis gossypii</name>
    <name type="common">Cotton aphid</name>
    <dbReference type="NCBI Taxonomy" id="80765"/>
    <lineage>
        <taxon>Eukaryota</taxon>
        <taxon>Metazoa</taxon>
        <taxon>Ecdysozoa</taxon>
        <taxon>Arthropoda</taxon>
        <taxon>Hexapoda</taxon>
        <taxon>Insecta</taxon>
        <taxon>Pterygota</taxon>
        <taxon>Neoptera</taxon>
        <taxon>Paraneoptera</taxon>
        <taxon>Hemiptera</taxon>
        <taxon>Sternorrhyncha</taxon>
        <taxon>Aphidomorpha</taxon>
        <taxon>Aphidoidea</taxon>
        <taxon>Aphididae</taxon>
        <taxon>Aphidini</taxon>
        <taxon>Aphis</taxon>
        <taxon>Aphis</taxon>
    </lineage>
</organism>
<feature type="transmembrane region" description="Helical" evidence="1">
    <location>
        <begin position="68"/>
        <end position="84"/>
    </location>
</feature>
<evidence type="ECO:0000313" key="3">
    <source>
        <dbReference type="Proteomes" id="UP001154329"/>
    </source>
</evidence>